<gene>
    <name evidence="2" type="ORF">BCL74_0580</name>
</gene>
<reference evidence="2 3" key="1">
    <citation type="submission" date="2018-10" db="EMBL/GenBank/DDBJ databases">
        <title>Comparative analysis of microorganisms from saline springs in Andes Mountain Range, Colombia.</title>
        <authorList>
            <person name="Rubin E."/>
        </authorList>
    </citation>
    <scope>NUCLEOTIDE SEQUENCE [LARGE SCALE GENOMIC DNA]</scope>
    <source>
        <strain evidence="2 3">USBA 36</strain>
    </source>
</reference>
<evidence type="ECO:0000313" key="2">
    <source>
        <dbReference type="EMBL" id="RKQ72811.1"/>
    </source>
</evidence>
<proteinExistence type="predicted"/>
<protein>
    <submittedName>
        <fullName evidence="2">Chromosome partitioning protein</fullName>
    </submittedName>
</protein>
<dbReference type="PANTHER" id="PTHR13696:SF96">
    <property type="entry name" value="COBQ_COBB_MIND_PARA NUCLEOTIDE BINDING DOMAIN-CONTAINING PROTEIN"/>
    <property type="match status" value="1"/>
</dbReference>
<feature type="region of interest" description="Disordered" evidence="1">
    <location>
        <begin position="76"/>
        <end position="103"/>
    </location>
</feature>
<evidence type="ECO:0000313" key="3">
    <source>
        <dbReference type="Proteomes" id="UP000277424"/>
    </source>
</evidence>
<organism evidence="2 3">
    <name type="scientific">Oceanibaculum indicum</name>
    <dbReference type="NCBI Taxonomy" id="526216"/>
    <lineage>
        <taxon>Bacteria</taxon>
        <taxon>Pseudomonadati</taxon>
        <taxon>Pseudomonadota</taxon>
        <taxon>Alphaproteobacteria</taxon>
        <taxon>Rhodospirillales</taxon>
        <taxon>Oceanibaculaceae</taxon>
        <taxon>Oceanibaculum</taxon>
    </lineage>
</organism>
<dbReference type="OrthoDB" id="13869at2"/>
<dbReference type="Proteomes" id="UP000277424">
    <property type="component" value="Unassembled WGS sequence"/>
</dbReference>
<dbReference type="AlphaFoldDB" id="A0A420WP43"/>
<dbReference type="Pfam" id="PF09140">
    <property type="entry name" value="MipZ"/>
    <property type="match status" value="1"/>
</dbReference>
<dbReference type="InterPro" id="IPR027417">
    <property type="entry name" value="P-loop_NTPase"/>
</dbReference>
<evidence type="ECO:0000256" key="1">
    <source>
        <dbReference type="SAM" id="MobiDB-lite"/>
    </source>
</evidence>
<dbReference type="PANTHER" id="PTHR13696">
    <property type="entry name" value="P-LOOP CONTAINING NUCLEOSIDE TRIPHOSPHATE HYDROLASE"/>
    <property type="match status" value="1"/>
</dbReference>
<accession>A0A420WP43</accession>
<dbReference type="EMBL" id="RBIG01000001">
    <property type="protein sequence ID" value="RKQ72811.1"/>
    <property type="molecule type" value="Genomic_DNA"/>
</dbReference>
<name>A0A420WP43_9PROT</name>
<dbReference type="Gene3D" id="3.40.50.300">
    <property type="entry name" value="P-loop containing nucleotide triphosphate hydrolases"/>
    <property type="match status" value="1"/>
</dbReference>
<dbReference type="InterPro" id="IPR050678">
    <property type="entry name" value="DNA_Partitioning_ATPase"/>
</dbReference>
<comment type="caution">
    <text evidence="2">The sequence shown here is derived from an EMBL/GenBank/DDBJ whole genome shotgun (WGS) entry which is preliminary data.</text>
</comment>
<dbReference type="InterPro" id="IPR015223">
    <property type="entry name" value="MipZ"/>
</dbReference>
<dbReference type="SUPFAM" id="SSF52540">
    <property type="entry name" value="P-loop containing nucleoside triphosphate hydrolases"/>
    <property type="match status" value="1"/>
</dbReference>
<dbReference type="RefSeq" id="WP_008945325.1">
    <property type="nucleotide sequence ID" value="NZ_RBIG01000001.1"/>
</dbReference>
<sequence>MSLAESTPLPEEDSWPPAKPAHVIVVGNEKGGSGKSTTAMHIIVSLLRDGYEVGTLDLDARQGTLTRYINNRRRSAAAGEPLPLPRHQFLQPSELPTRAEAEAEDRDRFDQLYAEMRVLCDFVVIDTPGANTYLGRLAHSHADTLVTPMNDSFLDLDMLATVDATGRNVEKLSVYSEMVFEQRKARMQRDRSSIDWVVVRNRLSNLNARNKQDIADVMNALTRRVGFRMAPGISERVIYRELFPRGLTMLDLLEAGESASMSHVAARQEVRALVEALALPERQPKQQRRAAE</sequence>
<dbReference type="CDD" id="cd02042">
    <property type="entry name" value="ParAB_family"/>
    <property type="match status" value="1"/>
</dbReference>